<evidence type="ECO:0000256" key="21">
    <source>
        <dbReference type="ARBA" id="ARBA00076231"/>
    </source>
</evidence>
<comment type="subunit">
    <text evidence="3">Homotrimer.</text>
</comment>
<dbReference type="PIRSF" id="PIRSF015582">
    <property type="entry name" value="Cit_lyase_B"/>
    <property type="match status" value="1"/>
</dbReference>
<evidence type="ECO:0000256" key="6">
    <source>
        <dbReference type="ARBA" id="ARBA00022723"/>
    </source>
</evidence>
<dbReference type="InterPro" id="IPR040186">
    <property type="entry name" value="Citramalyl-CoA_lyase"/>
</dbReference>
<dbReference type="Gene3D" id="3.20.20.60">
    <property type="entry name" value="Phosphoenolpyruvate-binding domains"/>
    <property type="match status" value="1"/>
</dbReference>
<evidence type="ECO:0000256" key="19">
    <source>
        <dbReference type="ARBA" id="ARBA00066840"/>
    </source>
</evidence>
<dbReference type="EMBL" id="CAJPEV010000638">
    <property type="protein sequence ID" value="CAG0887136.1"/>
    <property type="molecule type" value="Genomic_DNA"/>
</dbReference>
<evidence type="ECO:0000256" key="16">
    <source>
        <dbReference type="ARBA" id="ARBA00055540"/>
    </source>
</evidence>
<dbReference type="SUPFAM" id="SSF51621">
    <property type="entry name" value="Phosphoenolpyruvate/pyruvate domain"/>
    <property type="match status" value="1"/>
</dbReference>
<evidence type="ECO:0000256" key="8">
    <source>
        <dbReference type="ARBA" id="ARBA00022842"/>
    </source>
</evidence>
<evidence type="ECO:0000256" key="18">
    <source>
        <dbReference type="ARBA" id="ARBA00066460"/>
    </source>
</evidence>
<dbReference type="Proteomes" id="UP000677054">
    <property type="component" value="Unassembled WGS sequence"/>
</dbReference>
<evidence type="ECO:0000256" key="14">
    <source>
        <dbReference type="ARBA" id="ARBA00051623"/>
    </source>
</evidence>
<organism evidence="28">
    <name type="scientific">Darwinula stevensoni</name>
    <dbReference type="NCBI Taxonomy" id="69355"/>
    <lineage>
        <taxon>Eukaryota</taxon>
        <taxon>Metazoa</taxon>
        <taxon>Ecdysozoa</taxon>
        <taxon>Arthropoda</taxon>
        <taxon>Crustacea</taxon>
        <taxon>Oligostraca</taxon>
        <taxon>Ostracoda</taxon>
        <taxon>Podocopa</taxon>
        <taxon>Podocopida</taxon>
        <taxon>Darwinulocopina</taxon>
        <taxon>Darwinuloidea</taxon>
        <taxon>Darwinulidae</taxon>
        <taxon>Darwinula</taxon>
    </lineage>
</organism>
<dbReference type="Pfam" id="PF03328">
    <property type="entry name" value="HpcH_HpaI"/>
    <property type="match status" value="1"/>
</dbReference>
<keyword evidence="11" id="KW-0496">Mitochondrion</keyword>
<feature type="domain" description="HpcH/HpaI aldolase/citrate lyase" evidence="27">
    <location>
        <begin position="62"/>
        <end position="293"/>
    </location>
</feature>
<evidence type="ECO:0000313" key="29">
    <source>
        <dbReference type="Proteomes" id="UP000677054"/>
    </source>
</evidence>
<evidence type="ECO:0000256" key="9">
    <source>
        <dbReference type="ARBA" id="ARBA00022946"/>
    </source>
</evidence>
<evidence type="ECO:0000256" key="1">
    <source>
        <dbReference type="ARBA" id="ARBA00001946"/>
    </source>
</evidence>
<keyword evidence="29" id="KW-1185">Reference proteome</keyword>
<feature type="binding site" evidence="24">
    <location>
        <position position="126"/>
    </location>
    <ligand>
        <name>substrate</name>
    </ligand>
</feature>
<dbReference type="GO" id="GO:0046872">
    <property type="term" value="F:metal ion binding"/>
    <property type="evidence" value="ECO:0007669"/>
    <property type="project" value="UniProtKB-KW"/>
</dbReference>
<evidence type="ECO:0000256" key="26">
    <source>
        <dbReference type="SAM" id="MobiDB-lite"/>
    </source>
</evidence>
<name>A0A7R9A362_9CRUS</name>
<evidence type="ECO:0000313" key="28">
    <source>
        <dbReference type="EMBL" id="CAD7244441.1"/>
    </source>
</evidence>
<evidence type="ECO:0000256" key="23">
    <source>
        <dbReference type="ARBA" id="ARBA00083020"/>
    </source>
</evidence>
<evidence type="ECO:0000256" key="10">
    <source>
        <dbReference type="ARBA" id="ARBA00022990"/>
    </source>
</evidence>
<evidence type="ECO:0000256" key="5">
    <source>
        <dbReference type="ARBA" id="ARBA00022679"/>
    </source>
</evidence>
<comment type="cofactor">
    <cofactor evidence="1">
        <name>Mg(2+)</name>
        <dbReference type="ChEBI" id="CHEBI:18420"/>
    </cofactor>
</comment>
<feature type="binding site" evidence="25">
    <location>
        <position position="193"/>
    </location>
    <ligand>
        <name>Mg(2+)</name>
        <dbReference type="ChEBI" id="CHEBI:18420"/>
    </ligand>
</feature>
<dbReference type="EC" id="4.1.3.25" evidence="19"/>
<feature type="binding site" evidence="25">
    <location>
        <position position="225"/>
    </location>
    <ligand>
        <name>Mg(2+)</name>
        <dbReference type="ChEBI" id="CHEBI:18420"/>
    </ligand>
</feature>
<dbReference type="GO" id="GO:0005739">
    <property type="term" value="C:mitochondrion"/>
    <property type="evidence" value="ECO:0007669"/>
    <property type="project" value="UniProtKB-SubCell"/>
</dbReference>
<evidence type="ECO:0000256" key="20">
    <source>
        <dbReference type="ARBA" id="ARBA00072098"/>
    </source>
</evidence>
<keyword evidence="7" id="KW-0378">Hydrolase</keyword>
<dbReference type="EC" id="2.3.3.9" evidence="4"/>
<evidence type="ECO:0000256" key="13">
    <source>
        <dbReference type="ARBA" id="ARBA00047918"/>
    </source>
</evidence>
<dbReference type="InterPro" id="IPR011206">
    <property type="entry name" value="Citrate_lyase_beta/mcl1/mcl2"/>
</dbReference>
<gene>
    <name evidence="28" type="ORF">DSTB1V02_LOCUS4337</name>
</gene>
<evidence type="ECO:0000256" key="17">
    <source>
        <dbReference type="ARBA" id="ARBA00061542"/>
    </source>
</evidence>
<comment type="similarity">
    <text evidence="17">Belongs to the HpcH/HpaI aldolase family. Citrate lyase beta subunit-like subfamily.</text>
</comment>
<evidence type="ECO:0000256" key="12">
    <source>
        <dbReference type="ARBA" id="ARBA00023239"/>
    </source>
</evidence>
<evidence type="ECO:0000256" key="22">
    <source>
        <dbReference type="ARBA" id="ARBA00076788"/>
    </source>
</evidence>
<evidence type="ECO:0000256" key="2">
    <source>
        <dbReference type="ARBA" id="ARBA00004173"/>
    </source>
</evidence>
<dbReference type="OrthoDB" id="1773at2759"/>
<dbReference type="FunFam" id="3.20.20.60:FF:000014">
    <property type="entry name" value="Citrate lyase subunit beta-like protein"/>
    <property type="match status" value="1"/>
</dbReference>
<evidence type="ECO:0000256" key="24">
    <source>
        <dbReference type="PIRSR" id="PIRSR015582-1"/>
    </source>
</evidence>
<dbReference type="PANTHER" id="PTHR11105">
    <property type="entry name" value="CITRATE LYASE SUBUNIT BETA-RELATED"/>
    <property type="match status" value="1"/>
</dbReference>
<dbReference type="GO" id="GO:0016787">
    <property type="term" value="F:hydrolase activity"/>
    <property type="evidence" value="ECO:0007669"/>
    <property type="project" value="UniProtKB-KW"/>
</dbReference>
<comment type="catalytic activity">
    <reaction evidence="15">
        <text>(3S)-citramalyl-CoA = pyruvate + acetyl-CoA</text>
        <dbReference type="Rhea" id="RHEA:22612"/>
        <dbReference type="ChEBI" id="CHEBI:15361"/>
        <dbReference type="ChEBI" id="CHEBI:57288"/>
        <dbReference type="ChEBI" id="CHEBI:58668"/>
        <dbReference type="EC" id="4.1.3.25"/>
    </reaction>
</comment>
<evidence type="ECO:0000256" key="15">
    <source>
        <dbReference type="ARBA" id="ARBA00051672"/>
    </source>
</evidence>
<keyword evidence="5" id="KW-0808">Transferase</keyword>
<protein>
    <recommendedName>
        <fullName evidence="20">Citramalyl-CoA lyase, mitochondrial</fullName>
        <ecNumber evidence="4">2.3.3.9</ecNumber>
        <ecNumber evidence="18">3.1.2.30</ecNumber>
        <ecNumber evidence="19">4.1.3.25</ecNumber>
    </recommendedName>
    <alternativeName>
        <fullName evidence="22">(3S)-malyl-CoA thioesterase</fullName>
    </alternativeName>
    <alternativeName>
        <fullName evidence="23">Beta-methylmalate synthase</fullName>
    </alternativeName>
    <alternativeName>
        <fullName evidence="21">Malate synthase</fullName>
    </alternativeName>
</protein>
<dbReference type="InterPro" id="IPR005000">
    <property type="entry name" value="Aldolase/citrate-lyase_domain"/>
</dbReference>
<dbReference type="GO" id="GO:0004474">
    <property type="term" value="F:malate synthase activity"/>
    <property type="evidence" value="ECO:0007669"/>
    <property type="project" value="UniProtKB-EC"/>
</dbReference>
<dbReference type="GO" id="GO:0106064">
    <property type="term" value="P:regulation of cobalamin metabolic process"/>
    <property type="evidence" value="ECO:0007669"/>
    <property type="project" value="TreeGrafter"/>
</dbReference>
<evidence type="ECO:0000256" key="3">
    <source>
        <dbReference type="ARBA" id="ARBA00011233"/>
    </source>
</evidence>
<keyword evidence="6 25" id="KW-0479">Metal-binding</keyword>
<evidence type="ECO:0000256" key="25">
    <source>
        <dbReference type="PIRSR" id="PIRSR015582-2"/>
    </source>
</evidence>
<dbReference type="InterPro" id="IPR015813">
    <property type="entry name" value="Pyrv/PenolPyrv_kinase-like_dom"/>
</dbReference>
<accession>A0A7R9A362</accession>
<comment type="subcellular location">
    <subcellularLocation>
        <location evidence="2">Mitochondrion</location>
    </subcellularLocation>
</comment>
<comment type="function">
    <text evidence="16">Mitochondrial citramalyl-CoA lyase indirectly involved in the vitamin B12 metabolism. Converts citramalyl-CoA into acetyl-CoA and pyruvate in the C5-dicarboxylate catabolism pathway. The C5-dicarboxylate catabolism pathway is required to detoxify itaconate, a vitamin B12-poisoning metabolite. Also acts as a malate synthase in vitro, converting glyoxylate and acetyl-CoA to malate. Also displays malyl-CoA thioesterase activity. Also acts as a beta-methylmalate synthase in vitro, by mediating conversion of glyoxylate and propionyl-CoA to beta-methylmalate. Also has very weak citramalate synthase activity in vitro.</text>
</comment>
<keyword evidence="12" id="KW-0456">Lyase</keyword>
<evidence type="ECO:0000259" key="27">
    <source>
        <dbReference type="Pfam" id="PF03328"/>
    </source>
</evidence>
<keyword evidence="9" id="KW-0809">Transit peptide</keyword>
<sequence length="358" mass="39428">MQGLACRISLRPLISTGQEWTKTLQWKLCDSSGRVLGPGHGESRLFSSTSSQAKEKKPPPRRAILYVPGNDERKIKKVASIGADCIVLDCEDGVAANKKDAAQEMIHEVLNTGLHGSFGRSECCVRTNSVDSGLCEEDLKAALTASHLPHSLMLPKVNEADELKWYDDRVSKALAGRGDSKKQKLLPLIWMAESAKSVMDLPELAHVAENLSSLESQCIVFGSDDFCADIGAVRTHDASELLYARQRVVVICKAFRLQAIDLVYIDYKNLEGCRRQSLEGASMGFTGKQAIHPSQIPIIHDAFSPSEDKIQWATRLIQEFQRNQELGKGAFVFDGKMIDMPLLLQAKGIIHLAEGIKT</sequence>
<evidence type="ECO:0000256" key="4">
    <source>
        <dbReference type="ARBA" id="ARBA00012636"/>
    </source>
</evidence>
<dbReference type="EMBL" id="LR900155">
    <property type="protein sequence ID" value="CAD7244441.1"/>
    <property type="molecule type" value="Genomic_DNA"/>
</dbReference>
<dbReference type="AlphaFoldDB" id="A0A7R9A362"/>
<feature type="region of interest" description="Disordered" evidence="26">
    <location>
        <begin position="40"/>
        <end position="59"/>
    </location>
</feature>
<comment type="catalytic activity">
    <reaction evidence="13">
        <text>glyoxylate + acetyl-CoA + H2O = (S)-malate + CoA + H(+)</text>
        <dbReference type="Rhea" id="RHEA:18181"/>
        <dbReference type="ChEBI" id="CHEBI:15377"/>
        <dbReference type="ChEBI" id="CHEBI:15378"/>
        <dbReference type="ChEBI" id="CHEBI:15589"/>
        <dbReference type="ChEBI" id="CHEBI:36655"/>
        <dbReference type="ChEBI" id="CHEBI:57287"/>
        <dbReference type="ChEBI" id="CHEBI:57288"/>
        <dbReference type="EC" id="2.3.3.9"/>
    </reaction>
</comment>
<dbReference type="GO" id="GO:0047777">
    <property type="term" value="F:(S)-citramalyl-CoA lyase activity"/>
    <property type="evidence" value="ECO:0007669"/>
    <property type="project" value="UniProtKB-EC"/>
</dbReference>
<proteinExistence type="inferred from homology"/>
<keyword evidence="10" id="KW-0007">Acetylation</keyword>
<dbReference type="PANTHER" id="PTHR11105:SF0">
    <property type="entry name" value="CITRAMALYL-COA LYASE, MITOCHONDRIAL"/>
    <property type="match status" value="1"/>
</dbReference>
<dbReference type="InterPro" id="IPR040442">
    <property type="entry name" value="Pyrv_kinase-like_dom_sf"/>
</dbReference>
<comment type="catalytic activity">
    <reaction evidence="14">
        <text>propanoyl-CoA + glyoxylate + H2O = 3-methylmalate + CoA + H(+)</text>
        <dbReference type="Rhea" id="RHEA:47628"/>
        <dbReference type="ChEBI" id="CHEBI:15377"/>
        <dbReference type="ChEBI" id="CHEBI:15378"/>
        <dbReference type="ChEBI" id="CHEBI:36655"/>
        <dbReference type="ChEBI" id="CHEBI:57287"/>
        <dbReference type="ChEBI" id="CHEBI:57392"/>
        <dbReference type="ChEBI" id="CHEBI:87810"/>
    </reaction>
</comment>
<dbReference type="EC" id="3.1.2.30" evidence="18"/>
<feature type="binding site" evidence="24">
    <location>
        <position position="193"/>
    </location>
    <ligand>
        <name>substrate</name>
    </ligand>
</feature>
<keyword evidence="8 25" id="KW-0460">Magnesium</keyword>
<evidence type="ECO:0000256" key="11">
    <source>
        <dbReference type="ARBA" id="ARBA00023128"/>
    </source>
</evidence>
<evidence type="ECO:0000256" key="7">
    <source>
        <dbReference type="ARBA" id="ARBA00022801"/>
    </source>
</evidence>
<reference evidence="28" key="1">
    <citation type="submission" date="2020-11" db="EMBL/GenBank/DDBJ databases">
        <authorList>
            <person name="Tran Van P."/>
        </authorList>
    </citation>
    <scope>NUCLEOTIDE SEQUENCE</scope>
</reference>